<keyword evidence="1" id="KW-0863">Zinc-finger</keyword>
<keyword evidence="1" id="KW-0479">Metal-binding</keyword>
<evidence type="ECO:0000256" key="1">
    <source>
        <dbReference type="PROSITE-ProRule" id="PRU00325"/>
    </source>
</evidence>
<protein>
    <recommendedName>
        <fullName evidence="2">SWIM-type domain-containing protein</fullName>
    </recommendedName>
</protein>
<reference evidence="4" key="1">
    <citation type="submission" date="2018-02" db="EMBL/GenBank/DDBJ databases">
        <title>Genome sequence of Desulfocucumis palustris strain NAW-5.</title>
        <authorList>
            <person name="Watanabe M."/>
            <person name="Kojima H."/>
            <person name="Fukui M."/>
        </authorList>
    </citation>
    <scope>NUCLEOTIDE SEQUENCE [LARGE SCALE GENOMIC DNA]</scope>
    <source>
        <strain evidence="4">NAW-5</strain>
    </source>
</reference>
<dbReference type="AlphaFoldDB" id="A0A2L2XE33"/>
<comment type="caution">
    <text evidence="3">The sequence shown here is derived from an EMBL/GenBank/DDBJ whole genome shotgun (WGS) entry which is preliminary data.</text>
</comment>
<organism evidence="3 4">
    <name type="scientific">Desulfocucumis palustris</name>
    <dbReference type="NCBI Taxonomy" id="1898651"/>
    <lineage>
        <taxon>Bacteria</taxon>
        <taxon>Bacillati</taxon>
        <taxon>Bacillota</taxon>
        <taxon>Clostridia</taxon>
        <taxon>Eubacteriales</taxon>
        <taxon>Desulfocucumaceae</taxon>
        <taxon>Desulfocucumis</taxon>
    </lineage>
</organism>
<evidence type="ECO:0000259" key="2">
    <source>
        <dbReference type="PROSITE" id="PS50966"/>
    </source>
</evidence>
<sequence>MPDVNDSQFKIRKVKSAMSVNAVKKPIFVGELVVYMDTPEEARVIEIDCRYELNTTANSCTCCTYRFGSRRDPKFQCRHMAAVRKVMNGEVTVESE</sequence>
<dbReference type="EMBL" id="BFAV01000142">
    <property type="protein sequence ID" value="GBF34607.1"/>
    <property type="molecule type" value="Genomic_DNA"/>
</dbReference>
<dbReference type="Proteomes" id="UP000239549">
    <property type="component" value="Unassembled WGS sequence"/>
</dbReference>
<dbReference type="PROSITE" id="PS50966">
    <property type="entry name" value="ZF_SWIM"/>
    <property type="match status" value="1"/>
</dbReference>
<dbReference type="GO" id="GO:0008270">
    <property type="term" value="F:zinc ion binding"/>
    <property type="evidence" value="ECO:0007669"/>
    <property type="project" value="UniProtKB-KW"/>
</dbReference>
<proteinExistence type="predicted"/>
<feature type="domain" description="SWIM-type" evidence="2">
    <location>
        <begin position="51"/>
        <end position="88"/>
    </location>
</feature>
<keyword evidence="1" id="KW-0862">Zinc</keyword>
<evidence type="ECO:0000313" key="3">
    <source>
        <dbReference type="EMBL" id="GBF34607.1"/>
    </source>
</evidence>
<dbReference type="InterPro" id="IPR007527">
    <property type="entry name" value="Znf_SWIM"/>
</dbReference>
<keyword evidence="4" id="KW-1185">Reference proteome</keyword>
<evidence type="ECO:0000313" key="4">
    <source>
        <dbReference type="Proteomes" id="UP000239549"/>
    </source>
</evidence>
<gene>
    <name evidence="3" type="ORF">DCCM_3726</name>
</gene>
<name>A0A2L2XE33_9FIRM</name>
<accession>A0A2L2XE33</accession>